<feature type="compositionally biased region" description="Low complexity" evidence="12">
    <location>
        <begin position="905"/>
        <end position="920"/>
    </location>
</feature>
<organism evidence="15 16">
    <name type="scientific">Ceratodon purpureus</name>
    <name type="common">Fire moss</name>
    <name type="synonym">Dicranum purpureum</name>
    <dbReference type="NCBI Taxonomy" id="3225"/>
    <lineage>
        <taxon>Eukaryota</taxon>
        <taxon>Viridiplantae</taxon>
        <taxon>Streptophyta</taxon>
        <taxon>Embryophyta</taxon>
        <taxon>Bryophyta</taxon>
        <taxon>Bryophytina</taxon>
        <taxon>Bryopsida</taxon>
        <taxon>Dicranidae</taxon>
        <taxon>Pseudoditrichales</taxon>
        <taxon>Ditrichaceae</taxon>
        <taxon>Ceratodon</taxon>
    </lineage>
</organism>
<dbReference type="CDD" id="cd06085">
    <property type="entry name" value="KOW_Spt5_5"/>
    <property type="match status" value="1"/>
</dbReference>
<dbReference type="Pfam" id="PF23284">
    <property type="entry name" value="KOW2_Spt5"/>
    <property type="match status" value="1"/>
</dbReference>
<dbReference type="InterPro" id="IPR005100">
    <property type="entry name" value="NGN-domain"/>
</dbReference>
<feature type="region of interest" description="Disordered" evidence="12">
    <location>
        <begin position="678"/>
        <end position="718"/>
    </location>
</feature>
<dbReference type="Pfam" id="PF23290">
    <property type="entry name" value="KOW5_SPT5"/>
    <property type="match status" value="1"/>
</dbReference>
<feature type="compositionally biased region" description="Acidic residues" evidence="12">
    <location>
        <begin position="90"/>
        <end position="103"/>
    </location>
</feature>
<evidence type="ECO:0000256" key="7">
    <source>
        <dbReference type="ARBA" id="ARBA00023015"/>
    </source>
</evidence>
<evidence type="ECO:0000256" key="4">
    <source>
        <dbReference type="ARBA" id="ARBA00022491"/>
    </source>
</evidence>
<dbReference type="GO" id="GO:0006357">
    <property type="term" value="P:regulation of transcription by RNA polymerase II"/>
    <property type="evidence" value="ECO:0007669"/>
    <property type="project" value="InterPro"/>
</dbReference>
<dbReference type="InterPro" id="IPR006645">
    <property type="entry name" value="NGN-like_dom"/>
</dbReference>
<feature type="compositionally biased region" description="Acidic residues" evidence="12">
    <location>
        <begin position="55"/>
        <end position="68"/>
    </location>
</feature>
<feature type="domain" description="KOW" evidence="14">
    <location>
        <begin position="466"/>
        <end position="493"/>
    </location>
</feature>
<dbReference type="GO" id="GO:0006368">
    <property type="term" value="P:transcription elongation by RNA polymerase II"/>
    <property type="evidence" value="ECO:0007669"/>
    <property type="project" value="TreeGrafter"/>
</dbReference>
<protein>
    <recommendedName>
        <fullName evidence="3 11">Transcription elongation factor SPT5</fullName>
    </recommendedName>
</protein>
<evidence type="ECO:0000256" key="10">
    <source>
        <dbReference type="ARBA" id="ARBA00023242"/>
    </source>
</evidence>
<dbReference type="InterPro" id="IPR041976">
    <property type="entry name" value="KOW_Spt5_3"/>
</dbReference>
<dbReference type="Pfam" id="PF23291">
    <property type="entry name" value="KOW4_SPT5"/>
    <property type="match status" value="1"/>
</dbReference>
<dbReference type="CDD" id="cd06084">
    <property type="entry name" value="KOW_Spt5_4"/>
    <property type="match status" value="1"/>
</dbReference>
<keyword evidence="4" id="KW-0678">Repressor</keyword>
<dbReference type="CDD" id="cd09888">
    <property type="entry name" value="NGN_Euk"/>
    <property type="match status" value="1"/>
</dbReference>
<dbReference type="InterPro" id="IPR017071">
    <property type="entry name" value="TF_Spt5_eukaryote"/>
</dbReference>
<dbReference type="Pfam" id="PF23287">
    <property type="entry name" value="KOW7_SPT5"/>
    <property type="match status" value="1"/>
</dbReference>
<evidence type="ECO:0000256" key="3">
    <source>
        <dbReference type="ARBA" id="ARBA00020181"/>
    </source>
</evidence>
<keyword evidence="6" id="KW-0677">Repeat</keyword>
<dbReference type="GO" id="GO:0032044">
    <property type="term" value="C:DSIF complex"/>
    <property type="evidence" value="ECO:0007669"/>
    <property type="project" value="TreeGrafter"/>
</dbReference>
<dbReference type="Pfam" id="PF23042">
    <property type="entry name" value="KOW1_SPT5"/>
    <property type="match status" value="1"/>
</dbReference>
<evidence type="ECO:0000256" key="9">
    <source>
        <dbReference type="ARBA" id="ARBA00023163"/>
    </source>
</evidence>
<proteinExistence type="inferred from homology"/>
<keyword evidence="9 11" id="KW-0804">Transcription</keyword>
<dbReference type="PANTHER" id="PTHR11125">
    <property type="entry name" value="SUPPRESSOR OF TY 5"/>
    <property type="match status" value="1"/>
</dbReference>
<dbReference type="Pfam" id="PF11942">
    <property type="entry name" value="Spt5_N"/>
    <property type="match status" value="1"/>
</dbReference>
<dbReference type="CDD" id="cd06082">
    <property type="entry name" value="KOW_Spt5_2"/>
    <property type="match status" value="1"/>
</dbReference>
<dbReference type="CDD" id="cd06081">
    <property type="entry name" value="KOW_Spt5_1"/>
    <property type="match status" value="1"/>
</dbReference>
<feature type="compositionally biased region" description="Polar residues" evidence="12">
    <location>
        <begin position="767"/>
        <end position="779"/>
    </location>
</feature>
<dbReference type="InterPro" id="IPR039659">
    <property type="entry name" value="SPT5"/>
</dbReference>
<reference evidence="15" key="1">
    <citation type="submission" date="2020-06" db="EMBL/GenBank/DDBJ databases">
        <title>WGS assembly of Ceratodon purpureus strain R40.</title>
        <authorList>
            <person name="Carey S.B."/>
            <person name="Jenkins J."/>
            <person name="Shu S."/>
            <person name="Lovell J.T."/>
            <person name="Sreedasyam A."/>
            <person name="Maumus F."/>
            <person name="Tiley G.P."/>
            <person name="Fernandez-Pozo N."/>
            <person name="Barry K."/>
            <person name="Chen C."/>
            <person name="Wang M."/>
            <person name="Lipzen A."/>
            <person name="Daum C."/>
            <person name="Saski C.A."/>
            <person name="Payton A.C."/>
            <person name="Mcbreen J.C."/>
            <person name="Conrad R.E."/>
            <person name="Kollar L.M."/>
            <person name="Olsson S."/>
            <person name="Huttunen S."/>
            <person name="Landis J.B."/>
            <person name="Wickett N.J."/>
            <person name="Johnson M.G."/>
            <person name="Rensing S.A."/>
            <person name="Grimwood J."/>
            <person name="Schmutz J."/>
            <person name="Mcdaniel S.F."/>
        </authorList>
    </citation>
    <scope>NUCLEOTIDE SEQUENCE</scope>
    <source>
        <strain evidence="15">R40</strain>
    </source>
</reference>
<dbReference type="Gene3D" id="2.30.30.30">
    <property type="match status" value="3"/>
</dbReference>
<dbReference type="InterPro" id="IPR041978">
    <property type="entry name" value="KOW_Spt5_5"/>
</dbReference>
<dbReference type="InterPro" id="IPR008991">
    <property type="entry name" value="Translation_prot_SH3-like_sf"/>
</dbReference>
<evidence type="ECO:0000256" key="8">
    <source>
        <dbReference type="ARBA" id="ARBA00023159"/>
    </source>
</evidence>
<keyword evidence="16" id="KW-1185">Reference proteome</keyword>
<dbReference type="Gene3D" id="3.30.70.940">
    <property type="entry name" value="NusG, N-terminal domain"/>
    <property type="match status" value="1"/>
</dbReference>
<evidence type="ECO:0000256" key="11">
    <source>
        <dbReference type="PIRNR" id="PIRNR036945"/>
    </source>
</evidence>
<dbReference type="SUPFAM" id="SSF50104">
    <property type="entry name" value="Translation proteins SH3-like domain"/>
    <property type="match status" value="1"/>
</dbReference>
<dbReference type="InterPro" id="IPR036735">
    <property type="entry name" value="NGN_dom_sf"/>
</dbReference>
<evidence type="ECO:0000259" key="14">
    <source>
        <dbReference type="SMART" id="SM00739"/>
    </source>
</evidence>
<dbReference type="FunFam" id="3.30.70.940:FF:000007">
    <property type="entry name" value="Transcription elongation factor SPT5"/>
    <property type="match status" value="1"/>
</dbReference>
<evidence type="ECO:0000256" key="5">
    <source>
        <dbReference type="ARBA" id="ARBA00022553"/>
    </source>
</evidence>
<feature type="domain" description="KOW" evidence="14">
    <location>
        <begin position="265"/>
        <end position="292"/>
    </location>
</feature>
<keyword evidence="7" id="KW-0805">Transcription regulation</keyword>
<feature type="domain" description="KOW" evidence="14">
    <location>
        <begin position="414"/>
        <end position="441"/>
    </location>
</feature>
<accession>A0A8T0HYW3</accession>
<comment type="similarity">
    <text evidence="2 11">Belongs to the SPT5 family.</text>
</comment>
<feature type="compositionally biased region" description="Acidic residues" evidence="12">
    <location>
        <begin position="7"/>
        <end position="39"/>
    </location>
</feature>
<evidence type="ECO:0000256" key="1">
    <source>
        <dbReference type="ARBA" id="ARBA00004123"/>
    </source>
</evidence>
<keyword evidence="10 11" id="KW-0539">Nucleus</keyword>
<dbReference type="GO" id="GO:0003729">
    <property type="term" value="F:mRNA binding"/>
    <property type="evidence" value="ECO:0007669"/>
    <property type="project" value="TreeGrafter"/>
</dbReference>
<dbReference type="CDD" id="cd06086">
    <property type="entry name" value="KOW_Spt5_6"/>
    <property type="match status" value="1"/>
</dbReference>
<evidence type="ECO:0000259" key="13">
    <source>
        <dbReference type="SMART" id="SM00738"/>
    </source>
</evidence>
<dbReference type="PANTHER" id="PTHR11125:SF7">
    <property type="entry name" value="TRANSCRIPTION ELONGATION FACTOR SPT5"/>
    <property type="match status" value="1"/>
</dbReference>
<feature type="compositionally biased region" description="Polar residues" evidence="12">
    <location>
        <begin position="848"/>
        <end position="863"/>
    </location>
</feature>
<evidence type="ECO:0000313" key="15">
    <source>
        <dbReference type="EMBL" id="KAG0576066.1"/>
    </source>
</evidence>
<dbReference type="CDD" id="cd06083">
    <property type="entry name" value="KOW_Spt5_3"/>
    <property type="match status" value="1"/>
</dbReference>
<dbReference type="Pfam" id="PF03439">
    <property type="entry name" value="Spt5-NGN"/>
    <property type="match status" value="1"/>
</dbReference>
<dbReference type="GO" id="GO:0006412">
    <property type="term" value="P:translation"/>
    <property type="evidence" value="ECO:0007669"/>
    <property type="project" value="InterPro"/>
</dbReference>
<evidence type="ECO:0000256" key="2">
    <source>
        <dbReference type="ARBA" id="ARBA00006956"/>
    </source>
</evidence>
<dbReference type="SMART" id="SM00738">
    <property type="entry name" value="NGN"/>
    <property type="match status" value="1"/>
</dbReference>
<dbReference type="FunFam" id="2.30.30.30:FF:000018">
    <property type="entry name" value="Transcription elongation factor SPT5"/>
    <property type="match status" value="1"/>
</dbReference>
<dbReference type="InterPro" id="IPR041977">
    <property type="entry name" value="KOW_Spt5_4"/>
</dbReference>
<dbReference type="InterPro" id="IPR022581">
    <property type="entry name" value="Spt5_N"/>
</dbReference>
<feature type="domain" description="NusG-like N-terminal" evidence="13">
    <location>
        <begin position="171"/>
        <end position="260"/>
    </location>
</feature>
<comment type="subcellular location">
    <subcellularLocation>
        <location evidence="1 11">Nucleus</location>
    </subcellularLocation>
</comment>
<dbReference type="GO" id="GO:0032784">
    <property type="term" value="P:regulation of DNA-templated transcription elongation"/>
    <property type="evidence" value="ECO:0007669"/>
    <property type="project" value="InterPro"/>
</dbReference>
<dbReference type="EMBL" id="CM026425">
    <property type="protein sequence ID" value="KAG0576066.1"/>
    <property type="molecule type" value="Genomic_DNA"/>
</dbReference>
<dbReference type="GO" id="GO:0003735">
    <property type="term" value="F:structural constituent of ribosome"/>
    <property type="evidence" value="ECO:0007669"/>
    <property type="project" value="InterPro"/>
</dbReference>
<evidence type="ECO:0000256" key="12">
    <source>
        <dbReference type="SAM" id="MobiDB-lite"/>
    </source>
</evidence>
<feature type="region of interest" description="Disordered" evidence="12">
    <location>
        <begin position="759"/>
        <end position="796"/>
    </location>
</feature>
<dbReference type="InterPro" id="IPR005824">
    <property type="entry name" value="KOW"/>
</dbReference>
<gene>
    <name evidence="15" type="ORF">KC19_5G052700</name>
</gene>
<feature type="region of interest" description="Disordered" evidence="12">
    <location>
        <begin position="1"/>
        <end position="108"/>
    </location>
</feature>
<dbReference type="FunFam" id="2.30.30.30:FF:000013">
    <property type="entry name" value="Transcription elongation factor SPT5"/>
    <property type="match status" value="1"/>
</dbReference>
<dbReference type="InterPro" id="IPR041975">
    <property type="entry name" value="KOW_Spt5_2"/>
</dbReference>
<dbReference type="InterPro" id="IPR039385">
    <property type="entry name" value="NGN_Euk"/>
</dbReference>
<feature type="region of interest" description="Disordered" evidence="12">
    <location>
        <begin position="814"/>
        <end position="920"/>
    </location>
</feature>
<comment type="caution">
    <text evidence="15">The sequence shown here is derived from an EMBL/GenBank/DDBJ whole genome shotgun (WGS) entry which is preliminary data.</text>
</comment>
<dbReference type="PROSITE" id="PS01108">
    <property type="entry name" value="RIBOSOMAL_L24"/>
    <property type="match status" value="1"/>
</dbReference>
<dbReference type="PIRSF" id="PIRSF036945">
    <property type="entry name" value="Spt5"/>
    <property type="match status" value="1"/>
</dbReference>
<dbReference type="Pfam" id="PF23037">
    <property type="entry name" value="KOWx_SPT5"/>
    <property type="match status" value="1"/>
</dbReference>
<feature type="domain" description="KOW" evidence="14">
    <location>
        <begin position="1015"/>
        <end position="1042"/>
    </location>
</feature>
<evidence type="ECO:0000256" key="6">
    <source>
        <dbReference type="ARBA" id="ARBA00022737"/>
    </source>
</evidence>
<dbReference type="InterPro" id="IPR057934">
    <property type="entry name" value="KOW_Spt5_7"/>
</dbReference>
<dbReference type="Proteomes" id="UP000822688">
    <property type="component" value="Chromosome 5"/>
</dbReference>
<dbReference type="InterPro" id="IPR014722">
    <property type="entry name" value="Rib_uL2_dom2"/>
</dbReference>
<dbReference type="GO" id="GO:0005840">
    <property type="term" value="C:ribosome"/>
    <property type="evidence" value="ECO:0007669"/>
    <property type="project" value="InterPro"/>
</dbReference>
<dbReference type="InterPro" id="IPR041973">
    <property type="entry name" value="KOW_Spt5_1"/>
</dbReference>
<evidence type="ECO:0000313" key="16">
    <source>
        <dbReference type="Proteomes" id="UP000822688"/>
    </source>
</evidence>
<feature type="domain" description="KOW" evidence="14">
    <location>
        <begin position="591"/>
        <end position="618"/>
    </location>
</feature>
<feature type="compositionally biased region" description="Basic and acidic residues" evidence="12">
    <location>
        <begin position="819"/>
        <end position="830"/>
    </location>
</feature>
<dbReference type="Pfam" id="PF23038">
    <property type="entry name" value="KOW6_SPT51-2"/>
    <property type="match status" value="1"/>
</dbReference>
<keyword evidence="8" id="KW-0010">Activator</keyword>
<dbReference type="InterPro" id="IPR057936">
    <property type="entry name" value="KOWx_Spt5"/>
</dbReference>
<dbReference type="OrthoDB" id="28901at2759"/>
<feature type="domain" description="KOW" evidence="14">
    <location>
        <begin position="716"/>
        <end position="743"/>
    </location>
</feature>
<name>A0A8T0HYW3_CERPU</name>
<keyword evidence="5" id="KW-0597">Phosphoprotein</keyword>
<dbReference type="SMART" id="SM00739">
    <property type="entry name" value="KOW"/>
    <property type="match status" value="6"/>
</dbReference>
<sequence length="1067" mass="118357">MAKHYDDDEAEEVDEEDAELEELEEEEPEEEEEEEEEEEDRGRKRKFKGSQFIDDVAEEDDDEDEEDEAPRKRRQRRGLEFIDDTAAVASDEDEEEEDEEEDFIERGDVLPDEEEIRRPHHRAAIRDDAQEDVEGLERYIQQRYGRQEYETYDEAETTEVEQQALLPSVKDPKLWMVKCNLGHEREAAICLMQKYIDQEQMNQPLLIKSAIALDHLKGYLYIESEKEAYVRQACRGMRMIYSQKVTLVPIKEMTDVLSVEKKSVEIDQDTWVRVKIGIYKGDLAKVVDVDHVRQRAQIKLIPRIDLQALAAKLEGRDDMKKRPKPAPRFISIQDVKDMRIPVERKRDGTTGELFDQFGGMMFKDGYLYKYVSLKTIDAKGIEPSLDELQKFQKPGEDGMDALGLPPSAVKNRAQFMKGDAVVVIEGDLRNIMGVVEKVDDDNVYITPKYKDLTETLVLKEKQLQKFFKTGDHVKVIAGNHEGATGMIVKVQNSVITILSDTTREDLRVFAHNIVESSEVTSGITKLGDYELHDLVALDQSTVGIIVRVEKDSFQILKGNPERTELVTVKPRDIRRKVFDKKVSTQDRDMNVVSMKDIVRVLDGHYKGKQGPVEHIHRGLLFIHDRHHLENGGYLCVKARQCSALGGSRNGGDRRNGGPVSSLNTLSLNGNVLQSPRREFPYNAHGGGGGHGGGHGGGGHGGGGYGGGRGGGRRREDSIVGRSVKIRLGPFKGYRGRVVDATDSTVRIELESQMKVVTVRREQLSEPGDSQTGLYNTTPRESPRYGAGSETPMHPSRTPMHHPAYMTPMRDPNFATPSHDGMRTPMRDRAWNPHTPMTPHRSNDWDDANPSTWDTHNSTPQYQPGTPGGRPFEAPTPGNAWSAPTPGASFSEAGTPTEAPQSYAAPSPYLPGTPGGLPMTPGVPSYLPGTPGGQPMTPGTGGLDPTSPAIGSGGGYDTEGGWAMPDIVVTIRKLGEEPQTAVIREVMLDGSCRVALGPSGDGDILLVGQADMELVLPKKTDKIKIVSGEHRGCTGKLMGIDGADGIVKLDDTLDIRILDMSSLSKIST</sequence>
<dbReference type="InterPro" id="IPR005825">
    <property type="entry name" value="Ribosomal_uL24_CS"/>
</dbReference>
<dbReference type="AlphaFoldDB" id="A0A8T0HYW3"/>
<feature type="compositionally biased region" description="Gly residues" evidence="12">
    <location>
        <begin position="684"/>
        <end position="709"/>
    </location>
</feature>
<dbReference type="InterPro" id="IPR057935">
    <property type="entry name" value="KOW_Spt5_6_plant"/>
</dbReference>
<feature type="region of interest" description="Disordered" evidence="12">
    <location>
        <begin position="645"/>
        <end position="665"/>
    </location>
</feature>